<dbReference type="PANTHER" id="PTHR43235:SF1">
    <property type="entry name" value="GLUTAMINE AMIDOTRANSFERASE PB2B2.05-RELATED"/>
    <property type="match status" value="1"/>
</dbReference>
<dbReference type="InterPro" id="IPR044668">
    <property type="entry name" value="PuuD-like"/>
</dbReference>
<dbReference type="STRING" id="1817883.A3G31_05830"/>
<dbReference type="Gene3D" id="3.40.50.880">
    <property type="match status" value="1"/>
</dbReference>
<dbReference type="PANTHER" id="PTHR43235">
    <property type="entry name" value="GLUTAMINE AMIDOTRANSFERASE PB2B2.05-RELATED"/>
    <property type="match status" value="1"/>
</dbReference>
<evidence type="ECO:0000313" key="1">
    <source>
        <dbReference type="EMBL" id="OGL51901.1"/>
    </source>
</evidence>
<gene>
    <name evidence="1" type="ORF">A3G31_05830</name>
</gene>
<dbReference type="PROSITE" id="PS51273">
    <property type="entry name" value="GATASE_TYPE_1"/>
    <property type="match status" value="1"/>
</dbReference>
<dbReference type="InterPro" id="IPR011697">
    <property type="entry name" value="Peptidase_C26"/>
</dbReference>
<dbReference type="Pfam" id="PF07722">
    <property type="entry name" value="Peptidase_C26"/>
    <property type="match status" value="1"/>
</dbReference>
<dbReference type="GO" id="GO:0016811">
    <property type="term" value="F:hydrolase activity, acting on carbon-nitrogen (but not peptide) bonds, in linear amides"/>
    <property type="evidence" value="ECO:0007669"/>
    <property type="project" value="InterPro"/>
</dbReference>
<dbReference type="AlphaFoldDB" id="A0A1F7SDV0"/>
<evidence type="ECO:0000313" key="2">
    <source>
        <dbReference type="Proteomes" id="UP000178082"/>
    </source>
</evidence>
<reference evidence="1 2" key="1">
    <citation type="journal article" date="2016" name="Nat. Commun.">
        <title>Thousands of microbial genomes shed light on interconnected biogeochemical processes in an aquifer system.</title>
        <authorList>
            <person name="Anantharaman K."/>
            <person name="Brown C.T."/>
            <person name="Hug L.A."/>
            <person name="Sharon I."/>
            <person name="Castelle C.J."/>
            <person name="Probst A.J."/>
            <person name="Thomas B.C."/>
            <person name="Singh A."/>
            <person name="Wilkins M.J."/>
            <person name="Karaoz U."/>
            <person name="Brodie E.L."/>
            <person name="Williams K.H."/>
            <person name="Hubbard S.S."/>
            <person name="Banfield J.F."/>
        </authorList>
    </citation>
    <scope>NUCLEOTIDE SEQUENCE [LARGE SCALE GENOMIC DNA]</scope>
</reference>
<organism evidence="1 2">
    <name type="scientific">Candidatus Schekmanbacteria bacterium RIFCSPLOWO2_12_FULL_38_15</name>
    <dbReference type="NCBI Taxonomy" id="1817883"/>
    <lineage>
        <taxon>Bacteria</taxon>
        <taxon>Candidatus Schekmaniibacteriota</taxon>
    </lineage>
</organism>
<dbReference type="InterPro" id="IPR029062">
    <property type="entry name" value="Class_I_gatase-like"/>
</dbReference>
<dbReference type="SUPFAM" id="SSF52317">
    <property type="entry name" value="Class I glutamine amidotransferase-like"/>
    <property type="match status" value="1"/>
</dbReference>
<proteinExistence type="predicted"/>
<name>A0A1F7SDV0_9BACT</name>
<comment type="caution">
    <text evidence="1">The sequence shown here is derived from an EMBL/GenBank/DDBJ whole genome shotgun (WGS) entry which is preliminary data.</text>
</comment>
<protein>
    <submittedName>
        <fullName evidence="1">Uncharacterized protein</fullName>
    </submittedName>
</protein>
<accession>A0A1F7SDV0</accession>
<sequence>MENLNGYRIEQAHLIKIPNRAKMEYAFKETEEKKVLWSLKDIPFKNNYPFILVTPSYKKGYYGIWKDLATALANLKLNIIISAFLTNEETEALIDKEFLGGVVLSGGNDITPDLYGGDKKSAYKPDLRRDNFEIFLYKKSVEKNLPVLAICRGLQIINIAHQGTLKSGFKSHKRDNRPNAHLLKIKNDSLFKKLSNAEFLKVGTSHHQAVGKLGENLISIAEAEDKAIEMIELKDYPMIATQFHPERSEDGDVIFEAFRKLTS</sequence>
<dbReference type="Proteomes" id="UP000178082">
    <property type="component" value="Unassembled WGS sequence"/>
</dbReference>
<dbReference type="EMBL" id="MGDI01000036">
    <property type="protein sequence ID" value="OGL51901.1"/>
    <property type="molecule type" value="Genomic_DNA"/>
</dbReference>
<dbReference type="GO" id="GO:0005829">
    <property type="term" value="C:cytosol"/>
    <property type="evidence" value="ECO:0007669"/>
    <property type="project" value="TreeGrafter"/>
</dbReference>